<evidence type="ECO:0000313" key="2">
    <source>
        <dbReference type="EMBL" id="GEO17959.1"/>
    </source>
</evidence>
<feature type="region of interest" description="Disordered" evidence="1">
    <location>
        <begin position="39"/>
        <end position="71"/>
    </location>
</feature>
<sequence>MVVGAITSEGGEWAWDLVEQEFNLRAVIDLAGRQSRREDLPGLSVNTNVQLSPGSASPGTMLLDQPLAGSA</sequence>
<comment type="caution">
    <text evidence="2">The sequence shown here is derived from an EMBL/GenBank/DDBJ whole genome shotgun (WGS) entry which is preliminary data.</text>
</comment>
<evidence type="ECO:0000256" key="1">
    <source>
        <dbReference type="SAM" id="MobiDB-lite"/>
    </source>
</evidence>
<dbReference type="AlphaFoldDB" id="A0A512C176"/>
<evidence type="ECO:0000313" key="3">
    <source>
        <dbReference type="Proteomes" id="UP000321085"/>
    </source>
</evidence>
<proteinExistence type="predicted"/>
<reference evidence="2 3" key="1">
    <citation type="submission" date="2019-07" db="EMBL/GenBank/DDBJ databases">
        <title>Whole genome shotgun sequence of Microvirga aerophila NBRC 106136.</title>
        <authorList>
            <person name="Hosoyama A."/>
            <person name="Uohara A."/>
            <person name="Ohji S."/>
            <person name="Ichikawa N."/>
        </authorList>
    </citation>
    <scope>NUCLEOTIDE SEQUENCE [LARGE SCALE GENOMIC DNA]</scope>
    <source>
        <strain evidence="2 3">NBRC 106136</strain>
    </source>
</reference>
<keyword evidence="3" id="KW-1185">Reference proteome</keyword>
<feature type="compositionally biased region" description="Polar residues" evidence="1">
    <location>
        <begin position="44"/>
        <end position="58"/>
    </location>
</feature>
<name>A0A512C176_9HYPH</name>
<organism evidence="2 3">
    <name type="scientific">Microvirga aerophila</name>
    <dbReference type="NCBI Taxonomy" id="670291"/>
    <lineage>
        <taxon>Bacteria</taxon>
        <taxon>Pseudomonadati</taxon>
        <taxon>Pseudomonadota</taxon>
        <taxon>Alphaproteobacteria</taxon>
        <taxon>Hyphomicrobiales</taxon>
        <taxon>Methylobacteriaceae</taxon>
        <taxon>Microvirga</taxon>
    </lineage>
</organism>
<gene>
    <name evidence="2" type="ORF">MAE02_56550</name>
</gene>
<dbReference type="EMBL" id="BJYU01000139">
    <property type="protein sequence ID" value="GEO17959.1"/>
    <property type="molecule type" value="Genomic_DNA"/>
</dbReference>
<accession>A0A512C176</accession>
<dbReference type="Proteomes" id="UP000321085">
    <property type="component" value="Unassembled WGS sequence"/>
</dbReference>
<protein>
    <submittedName>
        <fullName evidence="2">Uncharacterized protein</fullName>
    </submittedName>
</protein>